<evidence type="ECO:0000313" key="2">
    <source>
        <dbReference type="Proteomes" id="UP000595814"/>
    </source>
</evidence>
<sequence>MNKYTSKESVDWPYLFSKNNYRLTINQWIKVFSVMWLTYLLFNTINPITKIIARAEANLLFDSGISDIVIILLTGFVYLSLITLGVVWASGFHGLKRLFAKPRLGNIWYIILYGLLFIIFTNIGNIIAEFIPYSFEIDITNTLEAAQFESIALFIITSIYYFFIYFAHQIINIMIFFAMYQLLCKLIPKNKKIIMFLTYIFSSIIAGALTTTPVNGFVFHNILIGGLGQIPLYWAFRKSKNILIPTISVFLANGITMFFILKMVSFF</sequence>
<gene>
    <name evidence="1" type="ORF">JFY71_03265</name>
</gene>
<keyword evidence="2" id="KW-1185">Reference proteome</keyword>
<protein>
    <submittedName>
        <fullName evidence="1">Uncharacterized protein</fullName>
    </submittedName>
</protein>
<dbReference type="EMBL" id="CP066744">
    <property type="protein sequence ID" value="QQK08573.1"/>
    <property type="molecule type" value="Genomic_DNA"/>
</dbReference>
<proteinExistence type="predicted"/>
<organism evidence="1 2">
    <name type="scientific">Miniphocaeibacter halophilus</name>
    <dbReference type="NCBI Taxonomy" id="2931922"/>
    <lineage>
        <taxon>Bacteria</taxon>
        <taxon>Bacillati</taxon>
        <taxon>Bacillota</taxon>
        <taxon>Tissierellia</taxon>
        <taxon>Tissierellales</taxon>
        <taxon>Peptoniphilaceae</taxon>
        <taxon>Miniphocaeibacter</taxon>
    </lineage>
</organism>
<accession>A0AC61NBN9</accession>
<evidence type="ECO:0000313" key="1">
    <source>
        <dbReference type="EMBL" id="QQK08573.1"/>
    </source>
</evidence>
<dbReference type="Proteomes" id="UP000595814">
    <property type="component" value="Chromosome"/>
</dbReference>
<name>A0AC61NBN9_9FIRM</name>
<reference evidence="1 2" key="1">
    <citation type="journal article" date="2022" name="Int. J. Syst. Evol. Microbiol.">
        <title>Miniphocaeibacter halophilus sp. nov., an ammonium-tolerant acetate-producing bacterium isolated from a biogas system.</title>
        <authorList>
            <person name="Schnurer A."/>
            <person name="Singh A."/>
            <person name="Bi S."/>
            <person name="Qiao W."/>
            <person name="Westerholm M."/>
        </authorList>
    </citation>
    <scope>NUCLEOTIDE SEQUENCE [LARGE SCALE GENOMIC DNA]</scope>
    <source>
        <strain evidence="1 2">AMB_01</strain>
    </source>
</reference>